<evidence type="ECO:0000313" key="3">
    <source>
        <dbReference type="Proteomes" id="UP000235659"/>
    </source>
</evidence>
<dbReference type="Proteomes" id="UP000494205">
    <property type="component" value="Unassembled WGS sequence"/>
</dbReference>
<sequence>MSSTLYVSSAIVHNSVATIIRAKTIILRQRKRLAITADHARAAWTAFESDDSDMEAQIGTVLSYPVVFNGEYWNVIDGCVVGGDKLWKTALIEFVEEVRDEFGMLHGEPWPPVEPNGLAFFLRRQAC</sequence>
<dbReference type="RefSeq" id="WP_102634779.1">
    <property type="nucleotide sequence ID" value="NZ_CADIJZ010000069.1"/>
</dbReference>
<dbReference type="EMBL" id="CADIJZ010000069">
    <property type="protein sequence ID" value="CAB3744325.1"/>
    <property type="molecule type" value="Genomic_DNA"/>
</dbReference>
<organism evidence="1 4">
    <name type="scientific">Paraburkholderia rhynchosiae</name>
    <dbReference type="NCBI Taxonomy" id="487049"/>
    <lineage>
        <taxon>Bacteria</taxon>
        <taxon>Pseudomonadati</taxon>
        <taxon>Pseudomonadota</taxon>
        <taxon>Betaproteobacteria</taxon>
        <taxon>Burkholderiales</taxon>
        <taxon>Burkholderiaceae</taxon>
        <taxon>Paraburkholderia</taxon>
    </lineage>
</organism>
<reference evidence="2 3" key="1">
    <citation type="submission" date="2018-01" db="EMBL/GenBank/DDBJ databases">
        <title>Whole genome analyses suggest that Burkholderia sensu lato contains two further novel genera in the rhizoxinica-symbiotica group Mycetohabitans gen. nov., and Trinickia gen. nov.: implications for the evolution of diazotrophy and nodulation in the Burkholderiaceae.</title>
        <authorList>
            <person name="Estrada-de los Santos P."/>
            <person name="Palmer M."/>
            <person name="Chavez-Ramirez B."/>
            <person name="Beukes C."/>
            <person name="Steenkamp E.T."/>
            <person name="Hirsch A.M."/>
            <person name="Manyaka P."/>
            <person name="Maluk M."/>
            <person name="Lafos M."/>
            <person name="Crook M."/>
            <person name="Gross E."/>
            <person name="Simon M.F."/>
            <person name="Bueno dos Reis Junior F."/>
            <person name="Poole P.S."/>
            <person name="Venter S.N."/>
            <person name="James E.K."/>
        </authorList>
    </citation>
    <scope>NUCLEOTIDE SEQUENCE [LARGE SCALE GENOMIC DNA]</scope>
    <source>
        <strain evidence="2 3">WSM 3937</strain>
    </source>
</reference>
<evidence type="ECO:0000313" key="4">
    <source>
        <dbReference type="Proteomes" id="UP000494205"/>
    </source>
</evidence>
<dbReference type="AlphaFoldDB" id="A0A2N7WD58"/>
<reference evidence="1 4" key="2">
    <citation type="submission" date="2020-04" db="EMBL/GenBank/DDBJ databases">
        <authorList>
            <person name="De Canck E."/>
        </authorList>
    </citation>
    <scope>NUCLEOTIDE SEQUENCE [LARGE SCALE GENOMIC DNA]</scope>
    <source>
        <strain evidence="1 4">LMG 27174</strain>
    </source>
</reference>
<name>A0A2N7WD58_9BURK</name>
<keyword evidence="3" id="KW-1185">Reference proteome</keyword>
<dbReference type="Proteomes" id="UP000235659">
    <property type="component" value="Unassembled WGS sequence"/>
</dbReference>
<dbReference type="EMBL" id="PNXY01000021">
    <property type="protein sequence ID" value="PMS27314.1"/>
    <property type="molecule type" value="Genomic_DNA"/>
</dbReference>
<protein>
    <submittedName>
        <fullName evidence="1">Uncharacterized protein</fullName>
    </submittedName>
</protein>
<gene>
    <name evidence="2" type="ORF">C0Z16_25140</name>
    <name evidence="1" type="ORF">LMG27174_07157</name>
</gene>
<accession>A0A2N7WD58</accession>
<evidence type="ECO:0000313" key="1">
    <source>
        <dbReference type="EMBL" id="CAB3744325.1"/>
    </source>
</evidence>
<proteinExistence type="predicted"/>
<evidence type="ECO:0000313" key="2">
    <source>
        <dbReference type="EMBL" id="PMS27314.1"/>
    </source>
</evidence>